<protein>
    <submittedName>
        <fullName evidence="3">Thioredoxin family protein</fullName>
    </submittedName>
</protein>
<keyword evidence="1" id="KW-0732">Signal</keyword>
<dbReference type="PROSITE" id="PS51318">
    <property type="entry name" value="TAT"/>
    <property type="match status" value="1"/>
</dbReference>
<evidence type="ECO:0000259" key="2">
    <source>
        <dbReference type="PROSITE" id="PS51352"/>
    </source>
</evidence>
<dbReference type="RefSeq" id="WP_135994390.1">
    <property type="nucleotide sequence ID" value="NZ_CP071057.1"/>
</dbReference>
<dbReference type="Proteomes" id="UP000308054">
    <property type="component" value="Unassembled WGS sequence"/>
</dbReference>
<proteinExistence type="predicted"/>
<dbReference type="AlphaFoldDB" id="A0A4S2H326"/>
<feature type="signal peptide" evidence="1">
    <location>
        <begin position="1"/>
        <end position="23"/>
    </location>
</feature>
<dbReference type="InterPro" id="IPR013766">
    <property type="entry name" value="Thioredoxin_domain"/>
</dbReference>
<dbReference type="InterPro" id="IPR036249">
    <property type="entry name" value="Thioredoxin-like_sf"/>
</dbReference>
<dbReference type="SUPFAM" id="SSF52833">
    <property type="entry name" value="Thioredoxin-like"/>
    <property type="match status" value="1"/>
</dbReference>
<dbReference type="InterPro" id="IPR000866">
    <property type="entry name" value="AhpC/TSA"/>
</dbReference>
<dbReference type="PANTHER" id="PTHR43640:SF1">
    <property type="entry name" value="THIOREDOXIN-DEPENDENT PEROXIREDOXIN"/>
    <property type="match status" value="1"/>
</dbReference>
<sequence length="202" mass="20845">MISRRHLMLAAAALGLAAAPAHADPVIGEPAPAFEAVTASGESVALSDFAGQTVVLEWTNHGCPYVQKHYDGQNMQALQAAAAGDGIAWIQIISSAPGKQGHVSAQEALALNESRGASPAHVVLDPSGEIGRAYDARTTPHMYVIDGEGTLRYAGAIDDQPSARASSLEGAHNYVTAALDALEAGEPVDPAQTVAYGCTVKY</sequence>
<dbReference type="Gene3D" id="3.40.30.10">
    <property type="entry name" value="Glutaredoxin"/>
    <property type="match status" value="1"/>
</dbReference>
<evidence type="ECO:0000313" key="3">
    <source>
        <dbReference type="EMBL" id="TGY89893.1"/>
    </source>
</evidence>
<keyword evidence="4" id="KW-1185">Reference proteome</keyword>
<dbReference type="PANTHER" id="PTHR43640">
    <property type="entry name" value="OS07G0260300 PROTEIN"/>
    <property type="match status" value="1"/>
</dbReference>
<evidence type="ECO:0000313" key="4">
    <source>
        <dbReference type="Proteomes" id="UP000308054"/>
    </source>
</evidence>
<gene>
    <name evidence="3" type="ORF">E5163_01770</name>
</gene>
<dbReference type="GO" id="GO:0016491">
    <property type="term" value="F:oxidoreductase activity"/>
    <property type="evidence" value="ECO:0007669"/>
    <property type="project" value="InterPro"/>
</dbReference>
<name>A0A4S2H326_9PROT</name>
<dbReference type="OrthoDB" id="9809746at2"/>
<comment type="caution">
    <text evidence="3">The sequence shown here is derived from an EMBL/GenBank/DDBJ whole genome shotgun (WGS) entry which is preliminary data.</text>
</comment>
<dbReference type="GO" id="GO:0016209">
    <property type="term" value="F:antioxidant activity"/>
    <property type="evidence" value="ECO:0007669"/>
    <property type="project" value="InterPro"/>
</dbReference>
<dbReference type="EMBL" id="SRXW01000001">
    <property type="protein sequence ID" value="TGY89893.1"/>
    <property type="molecule type" value="Genomic_DNA"/>
</dbReference>
<evidence type="ECO:0000256" key="1">
    <source>
        <dbReference type="SAM" id="SignalP"/>
    </source>
</evidence>
<feature type="domain" description="Thioredoxin" evidence="2">
    <location>
        <begin position="25"/>
        <end position="184"/>
    </location>
</feature>
<dbReference type="InterPro" id="IPR047262">
    <property type="entry name" value="PRX-like1"/>
</dbReference>
<dbReference type="CDD" id="cd02969">
    <property type="entry name" value="PRX_like1"/>
    <property type="match status" value="1"/>
</dbReference>
<reference evidence="3 4" key="1">
    <citation type="journal article" date="2017" name="Int. J. Syst. Evol. Microbiol.">
        <title>Marinicauda algicola sp. nov., isolated from a marine red alga Rhodosorus marinus.</title>
        <authorList>
            <person name="Jeong S.E."/>
            <person name="Jeon S.H."/>
            <person name="Chun B.H."/>
            <person name="Kim D.W."/>
            <person name="Jeon C.O."/>
        </authorList>
    </citation>
    <scope>NUCLEOTIDE SEQUENCE [LARGE SCALE GENOMIC DNA]</scope>
    <source>
        <strain evidence="3 4">JCM 31718</strain>
    </source>
</reference>
<dbReference type="InterPro" id="IPR006311">
    <property type="entry name" value="TAT_signal"/>
</dbReference>
<dbReference type="PROSITE" id="PS51352">
    <property type="entry name" value="THIOREDOXIN_2"/>
    <property type="match status" value="1"/>
</dbReference>
<feature type="chain" id="PRO_5020942856" evidence="1">
    <location>
        <begin position="24"/>
        <end position="202"/>
    </location>
</feature>
<accession>A0A4S2H326</accession>
<organism evidence="3 4">
    <name type="scientific">Marinicauda algicola</name>
    <dbReference type="NCBI Taxonomy" id="2029849"/>
    <lineage>
        <taxon>Bacteria</taxon>
        <taxon>Pseudomonadati</taxon>
        <taxon>Pseudomonadota</taxon>
        <taxon>Alphaproteobacteria</taxon>
        <taxon>Maricaulales</taxon>
        <taxon>Maricaulaceae</taxon>
        <taxon>Marinicauda</taxon>
    </lineage>
</organism>
<dbReference type="Pfam" id="PF00578">
    <property type="entry name" value="AhpC-TSA"/>
    <property type="match status" value="1"/>
</dbReference>